<dbReference type="GO" id="GO:0005783">
    <property type="term" value="C:endoplasmic reticulum"/>
    <property type="evidence" value="ECO:0007669"/>
    <property type="project" value="UniProtKB-SubCell"/>
</dbReference>
<evidence type="ECO:0000256" key="3">
    <source>
        <dbReference type="ARBA" id="ARBA00022448"/>
    </source>
</evidence>
<comment type="subunit">
    <text evidence="7">Part of the multisubunit TRAPP (transport protein particle) complex.</text>
</comment>
<dbReference type="GO" id="GO:1990071">
    <property type="term" value="C:TRAPPII protein complex"/>
    <property type="evidence" value="ECO:0007669"/>
    <property type="project" value="TreeGrafter"/>
</dbReference>
<evidence type="ECO:0000313" key="8">
    <source>
        <dbReference type="EMBL" id="NDV37062.1"/>
    </source>
</evidence>
<protein>
    <recommendedName>
        <fullName evidence="7">Trafficking protein particle complex subunit</fullName>
    </recommendedName>
</protein>
<dbReference type="CDD" id="cd14943">
    <property type="entry name" value="TRAPPC5_Trs31"/>
    <property type="match status" value="1"/>
</dbReference>
<dbReference type="GO" id="GO:1990070">
    <property type="term" value="C:TRAPPI protein complex"/>
    <property type="evidence" value="ECO:0007669"/>
    <property type="project" value="TreeGrafter"/>
</dbReference>
<dbReference type="PANTHER" id="PTHR20902">
    <property type="entry name" value="41-2 PROTEIN ANTIGEN-RELATED"/>
    <property type="match status" value="1"/>
</dbReference>
<evidence type="ECO:0000256" key="7">
    <source>
        <dbReference type="PIRNR" id="PIRNR017479"/>
    </source>
</evidence>
<keyword evidence="6 7" id="KW-0333">Golgi apparatus</keyword>
<dbReference type="GO" id="GO:1990072">
    <property type="term" value="C:TRAPPIII protein complex"/>
    <property type="evidence" value="ECO:0007669"/>
    <property type="project" value="TreeGrafter"/>
</dbReference>
<dbReference type="InterPro" id="IPR024096">
    <property type="entry name" value="NO_sig/Golgi_transp_ligand-bd"/>
</dbReference>
<keyword evidence="5 7" id="KW-0931">ER-Golgi transport</keyword>
<reference evidence="8" key="1">
    <citation type="journal article" date="2020" name="J. Eukaryot. Microbiol.">
        <title>De novo Sequencing, Assembly and Annotation of the Transcriptome for the Free-Living Testate Amoeba Arcella intermedia.</title>
        <authorList>
            <person name="Ribeiro G.M."/>
            <person name="Porfirio-Sousa A.L."/>
            <person name="Maurer-Alcala X.X."/>
            <person name="Katz L.A."/>
            <person name="Lahr D.J.G."/>
        </authorList>
    </citation>
    <scope>NUCLEOTIDE SEQUENCE</scope>
</reference>
<accession>A0A6B2LJ04</accession>
<keyword evidence="3 7" id="KW-0813">Transport</keyword>
<dbReference type="InterPro" id="IPR016696">
    <property type="entry name" value="TRAPP-I_su5"/>
</dbReference>
<dbReference type="PIRSF" id="PIRSF017479">
    <property type="entry name" value="TRAPP_I_complex_Trs31"/>
    <property type="match status" value="1"/>
</dbReference>
<dbReference type="Pfam" id="PF04051">
    <property type="entry name" value="TRAPP"/>
    <property type="match status" value="1"/>
</dbReference>
<name>A0A6B2LJ04_9EUKA</name>
<dbReference type="AlphaFoldDB" id="A0A6B2LJ04"/>
<evidence type="ECO:0000256" key="4">
    <source>
        <dbReference type="ARBA" id="ARBA00022824"/>
    </source>
</evidence>
<dbReference type="GO" id="GO:0006888">
    <property type="term" value="P:endoplasmic reticulum to Golgi vesicle-mediated transport"/>
    <property type="evidence" value="ECO:0007669"/>
    <property type="project" value="TreeGrafter"/>
</dbReference>
<dbReference type="Gene3D" id="3.30.1380.20">
    <property type="entry name" value="Trafficking protein particle complex subunit 3"/>
    <property type="match status" value="1"/>
</dbReference>
<dbReference type="PANTHER" id="PTHR20902:SF0">
    <property type="entry name" value="TRAFFICKING PROTEIN PARTICLE COMPLEX SUBUNIT 5"/>
    <property type="match status" value="1"/>
</dbReference>
<dbReference type="EMBL" id="GIBP01008093">
    <property type="protein sequence ID" value="NDV37062.1"/>
    <property type="molecule type" value="Transcribed_RNA"/>
</dbReference>
<comment type="similarity">
    <text evidence="2 7">Belongs to the TRAPP small subunits family. BET3 subfamily.</text>
</comment>
<proteinExistence type="inferred from homology"/>
<evidence type="ECO:0000256" key="6">
    <source>
        <dbReference type="ARBA" id="ARBA00023034"/>
    </source>
</evidence>
<evidence type="ECO:0000256" key="1">
    <source>
        <dbReference type="ARBA" id="ARBA00004240"/>
    </source>
</evidence>
<sequence>MISLGDDKRKRNQMNIVDRALPDRKSKKEVSLSAFSFLFSELVQYTHRRVTHIKELERRLADVGYSVGLRLLEYISWKEKVQKRETRVVRFLQFIVSTVWKMLFGKTATLEKSVDKKEQYMITEDTTLINTFISVPKDMQGLNCASLVGGIVEGMLDGADFPARVTTHSVTVEEQRFPKTVILIEFDEEVLERERQLGN</sequence>
<evidence type="ECO:0000256" key="5">
    <source>
        <dbReference type="ARBA" id="ARBA00022892"/>
    </source>
</evidence>
<dbReference type="SUPFAM" id="SSF111126">
    <property type="entry name" value="Ligand-binding domain in the NO signalling and Golgi transport"/>
    <property type="match status" value="1"/>
</dbReference>
<evidence type="ECO:0000256" key="2">
    <source>
        <dbReference type="ARBA" id="ARBA00006218"/>
    </source>
</evidence>
<dbReference type="FunFam" id="3.30.1380.20:FF:000002">
    <property type="entry name" value="Trafficking protein particle complex subunit"/>
    <property type="match status" value="1"/>
</dbReference>
<organism evidence="8">
    <name type="scientific">Arcella intermedia</name>
    <dbReference type="NCBI Taxonomy" id="1963864"/>
    <lineage>
        <taxon>Eukaryota</taxon>
        <taxon>Amoebozoa</taxon>
        <taxon>Tubulinea</taxon>
        <taxon>Elardia</taxon>
        <taxon>Arcellinida</taxon>
        <taxon>Sphaerothecina</taxon>
        <taxon>Arcellidae</taxon>
        <taxon>Arcella</taxon>
    </lineage>
</organism>
<comment type="subcellular location">
    <subcellularLocation>
        <location evidence="1">Endoplasmic reticulum</location>
    </subcellularLocation>
    <subcellularLocation>
        <location evidence="7">Golgi apparatus</location>
        <location evidence="7">cis-Golgi network</location>
    </subcellularLocation>
</comment>
<dbReference type="InterPro" id="IPR007194">
    <property type="entry name" value="TRAPP_component"/>
</dbReference>
<keyword evidence="4 7" id="KW-0256">Endoplasmic reticulum</keyword>